<reference evidence="2" key="1">
    <citation type="submission" date="2020-01" db="EMBL/GenBank/DDBJ databases">
        <authorList>
            <person name="Mishra B."/>
        </authorList>
    </citation>
    <scope>NUCLEOTIDE SEQUENCE [LARGE SCALE GENOMIC DNA]</scope>
</reference>
<gene>
    <name evidence="2" type="ORF">MERR_LOCUS32539</name>
</gene>
<dbReference type="Proteomes" id="UP000467841">
    <property type="component" value="Unassembled WGS sequence"/>
</dbReference>
<sequence length="79" mass="9105">MKLSYTTINRNVEQTDTNSPIQLLEELADEDESTRGGDDGSGEGRTTIDDRIRDFRARKRVRRETWAVRLRSETFLTTG</sequence>
<evidence type="ECO:0000313" key="2">
    <source>
        <dbReference type="EMBL" id="CAA7045304.1"/>
    </source>
</evidence>
<dbReference type="EMBL" id="CACVBM020001318">
    <property type="protein sequence ID" value="CAA7045304.1"/>
    <property type="molecule type" value="Genomic_DNA"/>
</dbReference>
<accession>A0A6D2JN63</accession>
<keyword evidence="3" id="KW-1185">Reference proteome</keyword>
<comment type="caution">
    <text evidence="2">The sequence shown here is derived from an EMBL/GenBank/DDBJ whole genome shotgun (WGS) entry which is preliminary data.</text>
</comment>
<protein>
    <submittedName>
        <fullName evidence="2">Uncharacterized protein</fullName>
    </submittedName>
</protein>
<name>A0A6D2JN63_9BRAS</name>
<proteinExistence type="predicted"/>
<dbReference type="AlphaFoldDB" id="A0A6D2JN63"/>
<evidence type="ECO:0000256" key="1">
    <source>
        <dbReference type="SAM" id="MobiDB-lite"/>
    </source>
</evidence>
<organism evidence="2 3">
    <name type="scientific">Microthlaspi erraticum</name>
    <dbReference type="NCBI Taxonomy" id="1685480"/>
    <lineage>
        <taxon>Eukaryota</taxon>
        <taxon>Viridiplantae</taxon>
        <taxon>Streptophyta</taxon>
        <taxon>Embryophyta</taxon>
        <taxon>Tracheophyta</taxon>
        <taxon>Spermatophyta</taxon>
        <taxon>Magnoliopsida</taxon>
        <taxon>eudicotyledons</taxon>
        <taxon>Gunneridae</taxon>
        <taxon>Pentapetalae</taxon>
        <taxon>rosids</taxon>
        <taxon>malvids</taxon>
        <taxon>Brassicales</taxon>
        <taxon>Brassicaceae</taxon>
        <taxon>Coluteocarpeae</taxon>
        <taxon>Microthlaspi</taxon>
    </lineage>
</organism>
<feature type="region of interest" description="Disordered" evidence="1">
    <location>
        <begin position="27"/>
        <end position="50"/>
    </location>
</feature>
<evidence type="ECO:0000313" key="3">
    <source>
        <dbReference type="Proteomes" id="UP000467841"/>
    </source>
</evidence>